<comment type="caution">
    <text evidence="2">The sequence shown here is derived from an EMBL/GenBank/DDBJ whole genome shotgun (WGS) entry which is preliminary data.</text>
</comment>
<dbReference type="GO" id="GO:0071897">
    <property type="term" value="P:DNA biosynthetic process"/>
    <property type="evidence" value="ECO:0007669"/>
    <property type="project" value="UniProtKB-ARBA"/>
</dbReference>
<dbReference type="PROSITE" id="PS50878">
    <property type="entry name" value="RT_POL"/>
    <property type="match status" value="1"/>
</dbReference>
<dbReference type="Proteomes" id="UP001231518">
    <property type="component" value="Chromosome 28"/>
</dbReference>
<dbReference type="SUPFAM" id="SSF56219">
    <property type="entry name" value="DNase I-like"/>
    <property type="match status" value="1"/>
</dbReference>
<dbReference type="PANTHER" id="PTHR33332">
    <property type="entry name" value="REVERSE TRANSCRIPTASE DOMAIN-CONTAINING PROTEIN"/>
    <property type="match status" value="1"/>
</dbReference>
<organism evidence="2 4">
    <name type="scientific">Mythimna separata</name>
    <name type="common">Oriental armyworm</name>
    <name type="synonym">Pseudaletia separata</name>
    <dbReference type="NCBI Taxonomy" id="271217"/>
    <lineage>
        <taxon>Eukaryota</taxon>
        <taxon>Metazoa</taxon>
        <taxon>Ecdysozoa</taxon>
        <taxon>Arthropoda</taxon>
        <taxon>Hexapoda</taxon>
        <taxon>Insecta</taxon>
        <taxon>Pterygota</taxon>
        <taxon>Neoptera</taxon>
        <taxon>Endopterygota</taxon>
        <taxon>Lepidoptera</taxon>
        <taxon>Glossata</taxon>
        <taxon>Ditrysia</taxon>
        <taxon>Noctuoidea</taxon>
        <taxon>Noctuidae</taxon>
        <taxon>Noctuinae</taxon>
        <taxon>Hadenini</taxon>
        <taxon>Mythimna</taxon>
    </lineage>
</organism>
<evidence type="ECO:0000313" key="4">
    <source>
        <dbReference type="Proteomes" id="UP001231518"/>
    </source>
</evidence>
<dbReference type="EMBL" id="JARGEI010000019">
    <property type="protein sequence ID" value="KAJ8714620.1"/>
    <property type="molecule type" value="Genomic_DNA"/>
</dbReference>
<proteinExistence type="predicted"/>
<dbReference type="CDD" id="cd01650">
    <property type="entry name" value="RT_nLTR_like"/>
    <property type="match status" value="1"/>
</dbReference>
<keyword evidence="4" id="KW-1185">Reference proteome</keyword>
<dbReference type="EMBL" id="JARGEI010000027">
    <property type="protein sequence ID" value="KAJ8707742.1"/>
    <property type="molecule type" value="Genomic_DNA"/>
</dbReference>
<dbReference type="SUPFAM" id="SSF56672">
    <property type="entry name" value="DNA/RNA polymerases"/>
    <property type="match status" value="1"/>
</dbReference>
<accession>A0AAD8DL80</accession>
<dbReference type="Gene3D" id="3.60.10.10">
    <property type="entry name" value="Endonuclease/exonuclease/phosphatase"/>
    <property type="match status" value="1"/>
</dbReference>
<evidence type="ECO:0000313" key="3">
    <source>
        <dbReference type="EMBL" id="KAJ8714620.1"/>
    </source>
</evidence>
<dbReference type="AlphaFoldDB" id="A0AAD8DL80"/>
<evidence type="ECO:0000313" key="2">
    <source>
        <dbReference type="EMBL" id="KAJ8707742.1"/>
    </source>
</evidence>
<reference evidence="2" key="1">
    <citation type="submission" date="2023-03" db="EMBL/GenBank/DDBJ databases">
        <title>Chromosome-level genomes of two armyworms, Mythimna separata and Mythimna loreyi, provide insights into the biosynthesis and reception of sex pheromones.</title>
        <authorList>
            <person name="Zhao H."/>
        </authorList>
    </citation>
    <scope>NUCLEOTIDE SEQUENCE</scope>
    <source>
        <strain evidence="2">BeijingLab</strain>
        <tissue evidence="2">Pupa</tissue>
    </source>
</reference>
<evidence type="ECO:0000259" key="1">
    <source>
        <dbReference type="PROSITE" id="PS50878"/>
    </source>
</evidence>
<sequence>MEDNNNITISNEIEKLSTTKSYQCAPEQVVSHLRNIKHSFKIFHMNIRSIGSVLNFNNLLILLQRVKAQFDILVLSECWISKCSQLPPINGYISFASDHTNQNDGIVIYARQDLQFTVEKCALIADANCLILKHRKDTALLAIYRSPSVRNIHNFVISLDSTLQSLNTFRTVVLVGDLNINIAPNCSDLNTDFYLNTMASHSLLPAHLFPTRGDNCLDHIFIKSHKPSISLILDSLITDHLPVIAICNIASTKNSHKSSTLSRRVDITTCVEELKNTDFSSILLCNDADCAATTLVNILSSVVNKNTRTCVISSKSRIIKPWITPGLLKCIRNRDNLYRKSKKDPSNDIAKQVFIRYKIFCNKLLKKVKREYERTEFNKHRKNPKATWNLIKSIGNISTNKNSASELLTIRETPSESVDCVNDFFVKVGANLASRFETPTNCISTPDNSCSYLHSMAMLSTDTSEIERLILDLKLTCAVGWDGVPATLISAAREVLVPIICYVFNLALASGVFPIAFKKAVVHPIYKTGDRDSVNNYRPISVLSILSKLLEKIINSRLLKYLNYHNIISNNQYGFRSGKKTEDAVLDLLDTVANNLNNKDKTLAIFLDLSKAFDTVSVPLLLKKLELIGIRGLPYELFRSYLENRSQVVKIDNFTSNEMYLTYGVPQGSVLGPTLFLIYINDLCRLPLPNAKVISYADDTVILVRGDDWSEARYFAESALQATMTWLARNLLTLNVDKTYFITFAARQMSQPTSFNCLTAHNCSLPTAASCNCNTISRTDCIKYLGIKIDSALTWNEQINALVSRVRKLIFVFKNLRNSADLSTLKTVYFALAHSIITYCIAAWGNAGKCLFLRLERAQRAVLKVMAHKPIRFPTEDLYKMWKLPTVRHSFVLCVIVRKHSELNYDPILYTRKRRSDRVCEITPTKLQVVRRNFKFFAPVIYNKINKIINIFPLCSRDCKTQTDKWLSTQTYDSIEILVKI</sequence>
<dbReference type="Proteomes" id="UP001231518">
    <property type="component" value="Chromosome 13"/>
</dbReference>
<gene>
    <name evidence="3" type="ORF">PYW07_002845</name>
    <name evidence="2" type="ORF">PYW07_011419</name>
</gene>
<protein>
    <recommendedName>
        <fullName evidence="1">Reverse transcriptase domain-containing protein</fullName>
    </recommendedName>
</protein>
<dbReference type="InterPro" id="IPR000477">
    <property type="entry name" value="RT_dom"/>
</dbReference>
<name>A0AAD8DL80_MYTSE</name>
<dbReference type="Pfam" id="PF00078">
    <property type="entry name" value="RVT_1"/>
    <property type="match status" value="1"/>
</dbReference>
<dbReference type="InterPro" id="IPR036691">
    <property type="entry name" value="Endo/exonu/phosph_ase_sf"/>
</dbReference>
<feature type="domain" description="Reverse transcriptase" evidence="1">
    <location>
        <begin position="506"/>
        <end position="789"/>
    </location>
</feature>
<dbReference type="InterPro" id="IPR043502">
    <property type="entry name" value="DNA/RNA_pol_sf"/>
</dbReference>